<gene>
    <name evidence="1" type="ORF">CVT25_014632</name>
</gene>
<keyword evidence="2" id="KW-1185">Reference proteome</keyword>
<evidence type="ECO:0000313" key="1">
    <source>
        <dbReference type="EMBL" id="PPQ81981.1"/>
    </source>
</evidence>
<accession>A0A409WU46</accession>
<proteinExistence type="predicted"/>
<comment type="caution">
    <text evidence="1">The sequence shown here is derived from an EMBL/GenBank/DDBJ whole genome shotgun (WGS) entry which is preliminary data.</text>
</comment>
<protein>
    <submittedName>
        <fullName evidence="1">Uncharacterized protein</fullName>
    </submittedName>
</protein>
<dbReference type="InParanoid" id="A0A409WU46"/>
<dbReference type="AlphaFoldDB" id="A0A409WU46"/>
<dbReference type="Proteomes" id="UP000283269">
    <property type="component" value="Unassembled WGS sequence"/>
</dbReference>
<organism evidence="1 2">
    <name type="scientific">Psilocybe cyanescens</name>
    <dbReference type="NCBI Taxonomy" id="93625"/>
    <lineage>
        <taxon>Eukaryota</taxon>
        <taxon>Fungi</taxon>
        <taxon>Dikarya</taxon>
        <taxon>Basidiomycota</taxon>
        <taxon>Agaricomycotina</taxon>
        <taxon>Agaricomycetes</taxon>
        <taxon>Agaricomycetidae</taxon>
        <taxon>Agaricales</taxon>
        <taxon>Agaricineae</taxon>
        <taxon>Strophariaceae</taxon>
        <taxon>Psilocybe</taxon>
    </lineage>
</organism>
<sequence>MASRAIERVPIEVWDNIIDLLAEGLVLDRRDRWQCWRDLKSARAAFWQLSGRAHYYLYRNIWIRGYPGPEYQAEYLMQFCKTVVSSGSFDVLQSLRKVRLDIQLEFFFNDEEYPADAMAEAISIFIDVIAQAPNLQQFIIGDDAYGIDAHGMDPVEEDECEADRFSDWEELPPSVRSSLWKLVRLPSLKTFGLYCFSNVPSSLLRGTTITHLMMYSTPARVDVTDSVSFDDDFFMALPTTVQRITSRDVMIPYIFCSSDQDDDLSTYRGRLVLPSLKCFCIEIRMSVYNEINLTQVGRVIVEKACMIEELELNFQCFSRDEFFEEGSSLRDIELCIQSLKNLTRLTIQYQFLNPHHFRAEKLPRHLDFYNLETGYMRLAHARKR</sequence>
<name>A0A409WU46_PSICY</name>
<dbReference type="EMBL" id="NHYD01003192">
    <property type="protein sequence ID" value="PPQ81981.1"/>
    <property type="molecule type" value="Genomic_DNA"/>
</dbReference>
<reference evidence="1 2" key="1">
    <citation type="journal article" date="2018" name="Evol. Lett.">
        <title>Horizontal gene cluster transfer increased hallucinogenic mushroom diversity.</title>
        <authorList>
            <person name="Reynolds H.T."/>
            <person name="Vijayakumar V."/>
            <person name="Gluck-Thaler E."/>
            <person name="Korotkin H.B."/>
            <person name="Matheny P.B."/>
            <person name="Slot J.C."/>
        </authorList>
    </citation>
    <scope>NUCLEOTIDE SEQUENCE [LARGE SCALE GENOMIC DNA]</scope>
    <source>
        <strain evidence="1 2">2631</strain>
    </source>
</reference>
<evidence type="ECO:0000313" key="2">
    <source>
        <dbReference type="Proteomes" id="UP000283269"/>
    </source>
</evidence>